<proteinExistence type="predicted"/>
<comment type="caution">
    <text evidence="2">The sequence shown here is derived from an EMBL/GenBank/DDBJ whole genome shotgun (WGS) entry which is preliminary data.</text>
</comment>
<feature type="chain" id="PRO_5047450594" description="PknH-like extracellular domain-containing protein" evidence="1">
    <location>
        <begin position="26"/>
        <end position="198"/>
    </location>
</feature>
<organism evidence="2 3">
    <name type="scientific">Nocardioides pinisoli</name>
    <dbReference type="NCBI Taxonomy" id="2950279"/>
    <lineage>
        <taxon>Bacteria</taxon>
        <taxon>Bacillati</taxon>
        <taxon>Actinomycetota</taxon>
        <taxon>Actinomycetes</taxon>
        <taxon>Propionibacteriales</taxon>
        <taxon>Nocardioidaceae</taxon>
        <taxon>Nocardioides</taxon>
    </lineage>
</organism>
<sequence length="198" mass="20718">MRRTSLSIAAGLAAVLLVSATPAQAAVTAKDAPSQKDIVKAFPELADAQFTTEKTKRIGVPGKTCEETTTQSVKSGTSTAGSSATVYPIVQTGVVELKSVAKAKAVMASYKKYVKKCATYTQPETGATLALTKGKNLRLGDESLTFELQSTFSTTTNYASTVVVRDGKRIGNVIAVDDAAVPVASVKPLAKLTAKKMR</sequence>
<gene>
    <name evidence="2" type="ORF">NCI01_11175</name>
</gene>
<accession>A0ABT1KX69</accession>
<evidence type="ECO:0000313" key="3">
    <source>
        <dbReference type="Proteomes" id="UP001204524"/>
    </source>
</evidence>
<evidence type="ECO:0000313" key="2">
    <source>
        <dbReference type="EMBL" id="MCP3422359.1"/>
    </source>
</evidence>
<reference evidence="2 3" key="1">
    <citation type="submission" date="2022-06" db="EMBL/GenBank/DDBJ databases">
        <authorList>
            <person name="So Y."/>
        </authorList>
    </citation>
    <scope>NUCLEOTIDE SEQUENCE [LARGE SCALE GENOMIC DNA]</scope>
    <source>
        <strain evidence="2 3">STR3</strain>
    </source>
</reference>
<keyword evidence="3" id="KW-1185">Reference proteome</keyword>
<dbReference type="EMBL" id="JANARS010000004">
    <property type="protein sequence ID" value="MCP3422359.1"/>
    <property type="molecule type" value="Genomic_DNA"/>
</dbReference>
<evidence type="ECO:0008006" key="4">
    <source>
        <dbReference type="Google" id="ProtNLM"/>
    </source>
</evidence>
<dbReference type="RefSeq" id="WP_254181555.1">
    <property type="nucleotide sequence ID" value="NZ_JANARS010000004.1"/>
</dbReference>
<feature type="signal peptide" evidence="1">
    <location>
        <begin position="1"/>
        <end position="25"/>
    </location>
</feature>
<keyword evidence="1" id="KW-0732">Signal</keyword>
<name>A0ABT1KX69_9ACTN</name>
<protein>
    <recommendedName>
        <fullName evidence="4">PknH-like extracellular domain-containing protein</fullName>
    </recommendedName>
</protein>
<evidence type="ECO:0000256" key="1">
    <source>
        <dbReference type="SAM" id="SignalP"/>
    </source>
</evidence>
<dbReference type="Proteomes" id="UP001204524">
    <property type="component" value="Unassembled WGS sequence"/>
</dbReference>